<dbReference type="EMBL" id="RIAR02000001">
    <property type="protein sequence ID" value="NSL86336.1"/>
    <property type="molecule type" value="Genomic_DNA"/>
</dbReference>
<sequence length="196" mass="22330">MSISKILSRLAFLLLLCTALQVSAQSEKPVITDVTSDILAWVKRLDNGFDKYCTREKAADLKQGFEFFKQDLGVYMKTRKTLSDSLFRHNVSPGKKDPDNLESLKVRMSAVMERMRNVSDFVSNDLRQQGDQLSEHIYDVLYGQENHYISALDAFLAGQDVTKKDLAVDGSTRTARLEECVRILASMQEKAERKQR</sequence>
<protein>
    <submittedName>
        <fullName evidence="1">Uncharacterized protein</fullName>
    </submittedName>
</protein>
<evidence type="ECO:0000313" key="2">
    <source>
        <dbReference type="Proteomes" id="UP000281028"/>
    </source>
</evidence>
<name>A0A433WLZ7_9BACT</name>
<keyword evidence="2" id="KW-1185">Reference proteome</keyword>
<dbReference type="OrthoDB" id="668290at2"/>
<dbReference type="Proteomes" id="UP000281028">
    <property type="component" value="Unassembled WGS sequence"/>
</dbReference>
<reference evidence="1" key="1">
    <citation type="submission" date="2020-05" db="EMBL/GenBank/DDBJ databases">
        <title>Chitinophaga laudate sp. nov., isolated from a tropical peat swamp.</title>
        <authorList>
            <person name="Goh C.B.S."/>
            <person name="Lee M.S."/>
            <person name="Parimannan S."/>
            <person name="Pasbakhsh P."/>
            <person name="Yule C.M."/>
            <person name="Rajandas H."/>
            <person name="Loke S."/>
            <person name="Croft L."/>
            <person name="Tan J.B.L."/>
        </authorList>
    </citation>
    <scope>NUCLEOTIDE SEQUENCE</scope>
    <source>
        <strain evidence="1">Mgbs1</strain>
    </source>
</reference>
<evidence type="ECO:0000313" key="1">
    <source>
        <dbReference type="EMBL" id="NSL86336.1"/>
    </source>
</evidence>
<gene>
    <name evidence="1" type="ORF">ECE50_005825</name>
</gene>
<organism evidence="1 2">
    <name type="scientific">Chitinophaga solisilvae</name>
    <dbReference type="NCBI Taxonomy" id="1233460"/>
    <lineage>
        <taxon>Bacteria</taxon>
        <taxon>Pseudomonadati</taxon>
        <taxon>Bacteroidota</taxon>
        <taxon>Chitinophagia</taxon>
        <taxon>Chitinophagales</taxon>
        <taxon>Chitinophagaceae</taxon>
        <taxon>Chitinophaga</taxon>
    </lineage>
</organism>
<accession>A0A433WLZ7</accession>
<dbReference type="AlphaFoldDB" id="A0A433WLZ7"/>
<proteinExistence type="predicted"/>
<comment type="caution">
    <text evidence="1">The sequence shown here is derived from an EMBL/GenBank/DDBJ whole genome shotgun (WGS) entry which is preliminary data.</text>
</comment>